<dbReference type="EMBL" id="WWCS01000042">
    <property type="protein sequence ID" value="MYN43323.1"/>
    <property type="molecule type" value="Genomic_DNA"/>
</dbReference>
<dbReference type="GO" id="GO:0016301">
    <property type="term" value="F:kinase activity"/>
    <property type="evidence" value="ECO:0007669"/>
    <property type="project" value="UniProtKB-KW"/>
</dbReference>
<dbReference type="CDD" id="cd00082">
    <property type="entry name" value="HisKA"/>
    <property type="match status" value="1"/>
</dbReference>
<dbReference type="Pfam" id="PF02518">
    <property type="entry name" value="HATPase_c"/>
    <property type="match status" value="1"/>
</dbReference>
<dbReference type="SMART" id="SM00388">
    <property type="entry name" value="HisKA"/>
    <property type="match status" value="1"/>
</dbReference>
<dbReference type="Gene3D" id="1.10.287.130">
    <property type="match status" value="1"/>
</dbReference>
<protein>
    <recommendedName>
        <fullName evidence="2">histidine kinase</fullName>
        <ecNumber evidence="2">2.7.13.3</ecNumber>
    </recommendedName>
</protein>
<dbReference type="InterPro" id="IPR004358">
    <property type="entry name" value="Sig_transdc_His_kin-like_C"/>
</dbReference>
<dbReference type="CDD" id="cd16922">
    <property type="entry name" value="HATPase_EvgS-ArcB-TorS-like"/>
    <property type="match status" value="1"/>
</dbReference>
<dbReference type="Gene3D" id="3.30.450.20">
    <property type="entry name" value="PAS domain"/>
    <property type="match status" value="2"/>
</dbReference>
<evidence type="ECO:0000259" key="7">
    <source>
        <dbReference type="PROSITE" id="PS50109"/>
    </source>
</evidence>
<comment type="catalytic activity">
    <reaction evidence="1">
        <text>ATP + protein L-histidine = ADP + protein N-phospho-L-histidine.</text>
        <dbReference type="EC" id="2.7.13.3"/>
    </reaction>
</comment>
<evidence type="ECO:0000256" key="2">
    <source>
        <dbReference type="ARBA" id="ARBA00012438"/>
    </source>
</evidence>
<dbReference type="InterPro" id="IPR003594">
    <property type="entry name" value="HATPase_dom"/>
</dbReference>
<dbReference type="Gene3D" id="3.30.565.10">
    <property type="entry name" value="Histidine kinase-like ATPase, C-terminal domain"/>
    <property type="match status" value="1"/>
</dbReference>
<evidence type="ECO:0000256" key="5">
    <source>
        <dbReference type="ARBA" id="ARBA00022777"/>
    </source>
</evidence>
<gene>
    <name evidence="8" type="ORF">GTP55_28670</name>
</gene>
<evidence type="ECO:0000313" key="9">
    <source>
        <dbReference type="Proteomes" id="UP000466332"/>
    </source>
</evidence>
<dbReference type="InterPro" id="IPR003661">
    <property type="entry name" value="HisK_dim/P_dom"/>
</dbReference>
<evidence type="ECO:0000256" key="1">
    <source>
        <dbReference type="ARBA" id="ARBA00000085"/>
    </source>
</evidence>
<keyword evidence="5 8" id="KW-0418">Kinase</keyword>
<dbReference type="SUPFAM" id="SSF47384">
    <property type="entry name" value="Homodimeric domain of signal transducing histidine kinase"/>
    <property type="match status" value="1"/>
</dbReference>
<proteinExistence type="predicted"/>
<feature type="domain" description="Histidine kinase" evidence="7">
    <location>
        <begin position="353"/>
        <end position="570"/>
    </location>
</feature>
<keyword evidence="9" id="KW-1185">Reference proteome</keyword>
<evidence type="ECO:0000256" key="3">
    <source>
        <dbReference type="ARBA" id="ARBA00022553"/>
    </source>
</evidence>
<sequence>MPDSHRSRTLILATGAALLLTITSALALAIYQARDSEVAEWRGQLDGTALLLAEQTAHEMSAADLLLEGMLERVRLLGARDQATLRARLGGAAEFERLQDHRRVLPQIEVATLVAADGAVLNFTRSYPAPPINLADRDYFQAQRARPDLGLYISAPVRNKGNGAWTFYLSRRISAPDGSFMGVVLVGVACRQLSDFYGKIKLSEGSAVTLYRRDFTVLAHWPHQDQLMGQVNRNGSSYAIIERQRQAAGTAVVSTPRLGGDGRAVTRMGAARLIANYPLIINVSVPEAVFLAQWRQFALQLIGVGAVCSLAVLAACLIVLRAMRKRDGAVREQRALKAEADAANRAKSAFLAMMSHEIRTPLTAVIGFGEQLADADRSETAELGRIIVRNSQHLLSLINDILDMSKVESGKLVLESVPFAPAEALEAVSALLRGSAVQRGIGYRASVDGDCPAAVLGDPMRWRQILMNLVSNAIKFTAHGAVEVSVWYQTDGQLLCCRVRDSGIGMSAEQVAALFTPFTQADSSVARRFGGTGLGLYLVRQLATAMGGSVQVDSAAGRGTSMTVCVPAAP</sequence>
<dbReference type="EC" id="2.7.13.3" evidence="2"/>
<keyword evidence="6" id="KW-1133">Transmembrane helix</keyword>
<dbReference type="SUPFAM" id="SSF55874">
    <property type="entry name" value="ATPase domain of HSP90 chaperone/DNA topoisomerase II/histidine kinase"/>
    <property type="match status" value="1"/>
</dbReference>
<keyword evidence="3" id="KW-0597">Phosphoprotein</keyword>
<keyword evidence="6" id="KW-0812">Transmembrane</keyword>
<dbReference type="InterPro" id="IPR036097">
    <property type="entry name" value="HisK_dim/P_sf"/>
</dbReference>
<dbReference type="RefSeq" id="WP_161048169.1">
    <property type="nucleotide sequence ID" value="NZ_WWCS01000042.1"/>
</dbReference>
<dbReference type="Proteomes" id="UP000466332">
    <property type="component" value="Unassembled WGS sequence"/>
</dbReference>
<organism evidence="8 9">
    <name type="scientific">Duganella margarita</name>
    <dbReference type="NCBI Taxonomy" id="2692170"/>
    <lineage>
        <taxon>Bacteria</taxon>
        <taxon>Pseudomonadati</taxon>
        <taxon>Pseudomonadota</taxon>
        <taxon>Betaproteobacteria</taxon>
        <taxon>Burkholderiales</taxon>
        <taxon>Oxalobacteraceae</taxon>
        <taxon>Telluria group</taxon>
        <taxon>Duganella</taxon>
    </lineage>
</organism>
<evidence type="ECO:0000313" key="8">
    <source>
        <dbReference type="EMBL" id="MYN43323.1"/>
    </source>
</evidence>
<dbReference type="PROSITE" id="PS50109">
    <property type="entry name" value="HIS_KIN"/>
    <property type="match status" value="1"/>
</dbReference>
<reference evidence="8 9" key="1">
    <citation type="submission" date="2019-12" db="EMBL/GenBank/DDBJ databases">
        <title>Novel species isolated from a subtropical stream in China.</title>
        <authorList>
            <person name="Lu H."/>
        </authorList>
    </citation>
    <scope>NUCLEOTIDE SEQUENCE [LARGE SCALE GENOMIC DNA]</scope>
    <source>
        <strain evidence="8 9">FT109W</strain>
    </source>
</reference>
<dbReference type="SMART" id="SM00387">
    <property type="entry name" value="HATPase_c"/>
    <property type="match status" value="1"/>
</dbReference>
<evidence type="ECO:0000256" key="4">
    <source>
        <dbReference type="ARBA" id="ARBA00022679"/>
    </source>
</evidence>
<evidence type="ECO:0000256" key="6">
    <source>
        <dbReference type="SAM" id="Phobius"/>
    </source>
</evidence>
<accession>A0ABW9WSD6</accession>
<keyword evidence="6" id="KW-0472">Membrane</keyword>
<dbReference type="CDD" id="cd12914">
    <property type="entry name" value="PDC1_DGC_like"/>
    <property type="match status" value="1"/>
</dbReference>
<dbReference type="InterPro" id="IPR005467">
    <property type="entry name" value="His_kinase_dom"/>
</dbReference>
<keyword evidence="4" id="KW-0808">Transferase</keyword>
<name>A0ABW9WSD6_9BURK</name>
<dbReference type="InterPro" id="IPR036890">
    <property type="entry name" value="HATPase_C_sf"/>
</dbReference>
<dbReference type="PANTHER" id="PTHR43047">
    <property type="entry name" value="TWO-COMPONENT HISTIDINE PROTEIN KINASE"/>
    <property type="match status" value="1"/>
</dbReference>
<dbReference type="PRINTS" id="PR00344">
    <property type="entry name" value="BCTRLSENSOR"/>
</dbReference>
<dbReference type="Pfam" id="PF00512">
    <property type="entry name" value="HisKA"/>
    <property type="match status" value="1"/>
</dbReference>
<comment type="caution">
    <text evidence="8">The sequence shown here is derived from an EMBL/GenBank/DDBJ whole genome shotgun (WGS) entry which is preliminary data.</text>
</comment>
<feature type="non-terminal residue" evidence="8">
    <location>
        <position position="570"/>
    </location>
</feature>
<dbReference type="CDD" id="cd12915">
    <property type="entry name" value="PDC2_DGC_like"/>
    <property type="match status" value="1"/>
</dbReference>
<feature type="transmembrane region" description="Helical" evidence="6">
    <location>
        <begin position="297"/>
        <end position="320"/>
    </location>
</feature>